<evidence type="ECO:0000313" key="3">
    <source>
        <dbReference type="Proteomes" id="UP000663090"/>
    </source>
</evidence>
<accession>A0ABX7NJZ0</accession>
<organism evidence="2 3">
    <name type="scientific">Myxococcus landrumensis</name>
    <dbReference type="NCBI Taxonomy" id="2813577"/>
    <lineage>
        <taxon>Bacteria</taxon>
        <taxon>Pseudomonadati</taxon>
        <taxon>Myxococcota</taxon>
        <taxon>Myxococcia</taxon>
        <taxon>Myxococcales</taxon>
        <taxon>Cystobacterineae</taxon>
        <taxon>Myxococcaceae</taxon>
        <taxon>Myxococcus</taxon>
    </lineage>
</organism>
<feature type="transmembrane region" description="Helical" evidence="1">
    <location>
        <begin position="55"/>
        <end position="83"/>
    </location>
</feature>
<sequence>MPPLESTQFTAWLLQALCAAFLAILFLQSGADKVVDWKGNLGWLTGHFAKSPLRGVVPLMLGVITLMELASGALSAAGLVSLIASGSATLAFWGALASALSLVCLFFGQRMAKDYAGAGGLVPYFLLSLAAIYISRMS</sequence>
<evidence type="ECO:0000256" key="1">
    <source>
        <dbReference type="SAM" id="Phobius"/>
    </source>
</evidence>
<proteinExistence type="predicted"/>
<name>A0ABX7NJZ0_9BACT</name>
<reference evidence="2 3" key="1">
    <citation type="submission" date="2021-02" db="EMBL/GenBank/DDBJ databases">
        <title>De Novo genome assembly of isolated myxobacteria.</title>
        <authorList>
            <person name="Stevens D.C."/>
        </authorList>
    </citation>
    <scope>NUCLEOTIDE SEQUENCE [LARGE SCALE GENOMIC DNA]</scope>
    <source>
        <strain evidence="2 3">SCHIC003</strain>
    </source>
</reference>
<dbReference type="RefSeq" id="WP_206719402.1">
    <property type="nucleotide sequence ID" value="NZ_CP071091.1"/>
</dbReference>
<keyword evidence="1" id="KW-1133">Transmembrane helix</keyword>
<feature type="transmembrane region" description="Helical" evidence="1">
    <location>
        <begin position="90"/>
        <end position="109"/>
    </location>
</feature>
<dbReference type="Proteomes" id="UP000663090">
    <property type="component" value="Chromosome"/>
</dbReference>
<feature type="transmembrane region" description="Helical" evidence="1">
    <location>
        <begin position="115"/>
        <end position="134"/>
    </location>
</feature>
<gene>
    <name evidence="2" type="ORF">JY572_17850</name>
</gene>
<keyword evidence="3" id="KW-1185">Reference proteome</keyword>
<evidence type="ECO:0000313" key="2">
    <source>
        <dbReference type="EMBL" id="QSQ17779.1"/>
    </source>
</evidence>
<keyword evidence="1" id="KW-0812">Transmembrane</keyword>
<keyword evidence="1" id="KW-0472">Membrane</keyword>
<protein>
    <submittedName>
        <fullName evidence="2">DoxX family protein</fullName>
    </submittedName>
</protein>
<dbReference type="EMBL" id="CP071091">
    <property type="protein sequence ID" value="QSQ17779.1"/>
    <property type="molecule type" value="Genomic_DNA"/>
</dbReference>